<dbReference type="Proteomes" id="UP000216052">
    <property type="component" value="Chromosome"/>
</dbReference>
<dbReference type="Pfam" id="PF13343">
    <property type="entry name" value="SBP_bac_6"/>
    <property type="match status" value="1"/>
</dbReference>
<accession>A0ABZ3J207</accession>
<name>A0ABZ3J207_SPOA4</name>
<evidence type="ECO:0000313" key="2">
    <source>
        <dbReference type="EMBL" id="XFO72384.1"/>
    </source>
</evidence>
<evidence type="ECO:0000256" key="1">
    <source>
        <dbReference type="ARBA" id="ARBA00022729"/>
    </source>
</evidence>
<keyword evidence="1" id="KW-0732">Signal</keyword>
<gene>
    <name evidence="2" type="ORF">SPACI_024360</name>
</gene>
<dbReference type="PANTHER" id="PTHR30006">
    <property type="entry name" value="THIAMINE-BINDING PERIPLASMIC PROTEIN-RELATED"/>
    <property type="match status" value="1"/>
</dbReference>
<reference evidence="2" key="1">
    <citation type="submission" date="2024-05" db="EMBL/GenBank/DDBJ databases">
        <title>Isolation and characterization of Sporomusa carbonis sp. nov., a carboxydotrophic hydrogenogen in the genus of Sporomusa isolated from a charcoal burning pile.</title>
        <authorList>
            <person name="Boeer T."/>
            <person name="Rosenbaum F."/>
            <person name="Eysell L."/>
            <person name="Mueller V."/>
            <person name="Daniel R."/>
            <person name="Poehlein A."/>
        </authorList>
    </citation>
    <scope>NUCLEOTIDE SEQUENCE [LARGE SCALE GENOMIC DNA]</scope>
    <source>
        <strain evidence="2">DSM 3132</strain>
    </source>
</reference>
<organism evidence="2 3">
    <name type="scientific">Sporomusa acidovorans (strain ATCC 49682 / DSM 3132 / Mol)</name>
    <dbReference type="NCBI Taxonomy" id="1123286"/>
    <lineage>
        <taxon>Bacteria</taxon>
        <taxon>Bacillati</taxon>
        <taxon>Bacillota</taxon>
        <taxon>Negativicutes</taxon>
        <taxon>Selenomonadales</taxon>
        <taxon>Sporomusaceae</taxon>
        <taxon>Sporomusa</taxon>
    </lineage>
</organism>
<protein>
    <recommendedName>
        <fullName evidence="4">ABC transporter substrate-binding protein</fullName>
    </recommendedName>
</protein>
<proteinExistence type="predicted"/>
<evidence type="ECO:0000313" key="3">
    <source>
        <dbReference type="Proteomes" id="UP000216052"/>
    </source>
</evidence>
<dbReference type="EMBL" id="CP155571">
    <property type="protein sequence ID" value="XFO72384.1"/>
    <property type="molecule type" value="Genomic_DNA"/>
</dbReference>
<sequence length="250" mass="28022">MHEKFVERFVETGIFLRATGQQVNPQFVSAGLVDPQGHFFVLAVNALVMVIDKKRLGSLPVPRTWGDLLQPAFEKQVVMRGHGDIYCDALQLYFYKDYGNAGITGLARAVRYGLHPAQMIKELSSSRPELPPIYIMPRFFAETLHGHSDIEIIWPSDGALVYPVSLLVKANKTAELKELVDYLTGPQAARVFDEAFFPAAHFAGCGSLPENASFKWVGWNYIRSCRIERLQQELNDRFVAAWKGGTLSCS</sequence>
<keyword evidence="3" id="KW-1185">Reference proteome</keyword>
<evidence type="ECO:0008006" key="4">
    <source>
        <dbReference type="Google" id="ProtNLM"/>
    </source>
</evidence>
<dbReference type="Gene3D" id="3.40.190.10">
    <property type="entry name" value="Periplasmic binding protein-like II"/>
    <property type="match status" value="2"/>
</dbReference>
<dbReference type="RefSeq" id="WP_245693072.1">
    <property type="nucleotide sequence ID" value="NZ_CP155571.1"/>
</dbReference>
<dbReference type="SUPFAM" id="SSF53850">
    <property type="entry name" value="Periplasmic binding protein-like II"/>
    <property type="match status" value="1"/>
</dbReference>
<dbReference type="PANTHER" id="PTHR30006:SF2">
    <property type="entry name" value="ABC TRANSPORTER SUBSTRATE-BINDING PROTEIN"/>
    <property type="match status" value="1"/>
</dbReference>